<dbReference type="OMA" id="QWAPRFL"/>
<evidence type="ECO:0000256" key="2">
    <source>
        <dbReference type="SAM" id="SignalP"/>
    </source>
</evidence>
<dbReference type="EMBL" id="KZ825118">
    <property type="protein sequence ID" value="PYI21200.1"/>
    <property type="molecule type" value="Genomic_DNA"/>
</dbReference>
<name>A0A2V5HY44_ASPV1</name>
<feature type="chain" id="PRO_5015917679" evidence="2">
    <location>
        <begin position="21"/>
        <end position="247"/>
    </location>
</feature>
<reference evidence="3 4" key="1">
    <citation type="submission" date="2018-02" db="EMBL/GenBank/DDBJ databases">
        <title>The genomes of Aspergillus section Nigri reveals drivers in fungal speciation.</title>
        <authorList>
            <consortium name="DOE Joint Genome Institute"/>
            <person name="Vesth T.C."/>
            <person name="Nybo J."/>
            <person name="Theobald S."/>
            <person name="Brandl J."/>
            <person name="Frisvad J.C."/>
            <person name="Nielsen K.F."/>
            <person name="Lyhne E.K."/>
            <person name="Kogle M.E."/>
            <person name="Kuo A."/>
            <person name="Riley R."/>
            <person name="Clum A."/>
            <person name="Nolan M."/>
            <person name="Lipzen A."/>
            <person name="Salamov A."/>
            <person name="Henrissat B."/>
            <person name="Wiebenga A."/>
            <person name="De vries R.P."/>
            <person name="Grigoriev I.V."/>
            <person name="Mortensen U.H."/>
            <person name="Andersen M.R."/>
            <person name="Baker S.E."/>
        </authorList>
    </citation>
    <scope>NUCLEOTIDE SEQUENCE [LARGE SCALE GENOMIC DNA]</scope>
    <source>
        <strain evidence="3 4">CBS 115571</strain>
    </source>
</reference>
<sequence length="247" mass="27574">MTFKIALIALLILTAHPATTLPNHPDLPQQPMDPQHHPEKQPTAPCPDHQHHQQPHNLPITYGQCYHLIHPDFGPLVDSTWGNDAQPWQWLAFKQGQTPRRLQVCRTADCDNADDAGPVANHGTFYLRDLRGSPKSQWAPRFLNVFEGLPSELWPDAQDGQGKRARFTAAAAARGDWLRLRVAESASGFNGLHVNSDSWPEHSYVFTDRVDNSLSLWFVRCDGGHDGDDEEEDEEVVVVEGGKLGSV</sequence>
<dbReference type="Proteomes" id="UP000249829">
    <property type="component" value="Unassembled WGS sequence"/>
</dbReference>
<dbReference type="AlphaFoldDB" id="A0A2V5HY44"/>
<keyword evidence="4" id="KW-1185">Reference proteome</keyword>
<gene>
    <name evidence="3" type="ORF">BO99DRAFT_410980</name>
</gene>
<proteinExistence type="predicted"/>
<feature type="region of interest" description="Disordered" evidence="1">
    <location>
        <begin position="21"/>
        <end position="54"/>
    </location>
</feature>
<evidence type="ECO:0000313" key="4">
    <source>
        <dbReference type="Proteomes" id="UP000249829"/>
    </source>
</evidence>
<organism evidence="3 4">
    <name type="scientific">Aspergillus violaceofuscus (strain CBS 115571)</name>
    <dbReference type="NCBI Taxonomy" id="1450538"/>
    <lineage>
        <taxon>Eukaryota</taxon>
        <taxon>Fungi</taxon>
        <taxon>Dikarya</taxon>
        <taxon>Ascomycota</taxon>
        <taxon>Pezizomycotina</taxon>
        <taxon>Eurotiomycetes</taxon>
        <taxon>Eurotiomycetidae</taxon>
        <taxon>Eurotiales</taxon>
        <taxon>Aspergillaceae</taxon>
        <taxon>Aspergillus</taxon>
    </lineage>
</organism>
<feature type="signal peptide" evidence="2">
    <location>
        <begin position="1"/>
        <end position="20"/>
    </location>
</feature>
<keyword evidence="2" id="KW-0732">Signal</keyword>
<protein>
    <submittedName>
        <fullName evidence="3">Uncharacterized protein</fullName>
    </submittedName>
</protein>
<evidence type="ECO:0000256" key="1">
    <source>
        <dbReference type="SAM" id="MobiDB-lite"/>
    </source>
</evidence>
<accession>A0A2V5HY44</accession>
<evidence type="ECO:0000313" key="3">
    <source>
        <dbReference type="EMBL" id="PYI21200.1"/>
    </source>
</evidence>